<dbReference type="PANTHER" id="PTHR22891">
    <property type="entry name" value="EUKARYOTIC TRANSLATION INITIATION FACTOR 2C"/>
    <property type="match status" value="1"/>
</dbReference>
<feature type="region of interest" description="Disordered" evidence="8">
    <location>
        <begin position="1"/>
        <end position="44"/>
    </location>
</feature>
<evidence type="ECO:0000259" key="9">
    <source>
        <dbReference type="PROSITE" id="PS50821"/>
    </source>
</evidence>
<dbReference type="InterPro" id="IPR003165">
    <property type="entry name" value="Piwi"/>
</dbReference>
<keyword evidence="2" id="KW-0217">Developmental protein</keyword>
<evidence type="ECO:0000256" key="7">
    <source>
        <dbReference type="ARBA" id="ARBA00038291"/>
    </source>
</evidence>
<dbReference type="PROSITE" id="PS50821">
    <property type="entry name" value="PAZ"/>
    <property type="match status" value="1"/>
</dbReference>
<dbReference type="PROSITE" id="PS50822">
    <property type="entry name" value="PIWI"/>
    <property type="match status" value="1"/>
</dbReference>
<dbReference type="GO" id="GO:0003723">
    <property type="term" value="F:RNA binding"/>
    <property type="evidence" value="ECO:0007669"/>
    <property type="project" value="UniProtKB-KW"/>
</dbReference>
<evidence type="ECO:0000259" key="10">
    <source>
        <dbReference type="PROSITE" id="PS50822"/>
    </source>
</evidence>
<evidence type="ECO:0000256" key="4">
    <source>
        <dbReference type="ARBA" id="ARBA00022782"/>
    </source>
</evidence>
<dbReference type="AlphaFoldDB" id="A0A1L7NZN1"/>
<keyword evidence="5" id="KW-0694">RNA-binding</keyword>
<comment type="subcellular location">
    <subcellularLocation>
        <location evidence="1">Cytoplasm</location>
    </subcellularLocation>
</comment>
<organism evidence="11">
    <name type="scientific">Locusta migratoria</name>
    <name type="common">Migratory locust</name>
    <dbReference type="NCBI Taxonomy" id="7004"/>
    <lineage>
        <taxon>Eukaryota</taxon>
        <taxon>Metazoa</taxon>
        <taxon>Ecdysozoa</taxon>
        <taxon>Arthropoda</taxon>
        <taxon>Hexapoda</taxon>
        <taxon>Insecta</taxon>
        <taxon>Pterygota</taxon>
        <taxon>Neoptera</taxon>
        <taxon>Polyneoptera</taxon>
        <taxon>Orthoptera</taxon>
        <taxon>Caelifera</taxon>
        <taxon>Acrididea</taxon>
        <taxon>Acridomorpha</taxon>
        <taxon>Acridoidea</taxon>
        <taxon>Acrididae</taxon>
        <taxon>Oedipodinae</taxon>
        <taxon>Locusta</taxon>
    </lineage>
</organism>
<feature type="domain" description="Piwi" evidence="10">
    <location>
        <begin position="544"/>
        <end position="831"/>
    </location>
</feature>
<protein>
    <submittedName>
        <fullName evidence="12">Aub</fullName>
    </submittedName>
    <submittedName>
        <fullName evidence="11">Piwi3</fullName>
    </submittedName>
</protein>
<dbReference type="Pfam" id="PF02170">
    <property type="entry name" value="PAZ"/>
    <property type="match status" value="1"/>
</dbReference>
<dbReference type="Gene3D" id="3.40.50.2300">
    <property type="match status" value="1"/>
</dbReference>
<evidence type="ECO:0000256" key="6">
    <source>
        <dbReference type="ARBA" id="ARBA00023158"/>
    </source>
</evidence>
<keyword evidence="6" id="KW-0943">RNA-mediated gene silencing</keyword>
<dbReference type="SUPFAM" id="SSF101690">
    <property type="entry name" value="PAZ domain"/>
    <property type="match status" value="1"/>
</dbReference>
<dbReference type="InterPro" id="IPR012337">
    <property type="entry name" value="RNaseH-like_sf"/>
</dbReference>
<feature type="compositionally biased region" description="Low complexity" evidence="8">
    <location>
        <begin position="34"/>
        <end position="44"/>
    </location>
</feature>
<evidence type="ECO:0000256" key="2">
    <source>
        <dbReference type="ARBA" id="ARBA00022473"/>
    </source>
</evidence>
<dbReference type="GO" id="GO:0030154">
    <property type="term" value="P:cell differentiation"/>
    <property type="evidence" value="ECO:0007669"/>
    <property type="project" value="UniProtKB-KW"/>
</dbReference>
<dbReference type="Gene3D" id="3.30.420.10">
    <property type="entry name" value="Ribonuclease H-like superfamily/Ribonuclease H"/>
    <property type="match status" value="1"/>
</dbReference>
<dbReference type="SMART" id="SM00950">
    <property type="entry name" value="Piwi"/>
    <property type="match status" value="1"/>
</dbReference>
<feature type="domain" description="PAZ" evidence="9">
    <location>
        <begin position="268"/>
        <end position="378"/>
    </location>
</feature>
<dbReference type="FunFam" id="2.170.260.10:FF:000003">
    <property type="entry name" value="Piwi-like RNA-mediated gene silencing 2"/>
    <property type="match status" value="1"/>
</dbReference>
<dbReference type="Gene3D" id="2.170.260.10">
    <property type="entry name" value="paz domain"/>
    <property type="match status" value="1"/>
</dbReference>
<keyword evidence="4" id="KW-0221">Differentiation</keyword>
<dbReference type="SUPFAM" id="SSF53098">
    <property type="entry name" value="Ribonuclease H-like"/>
    <property type="match status" value="1"/>
</dbReference>
<dbReference type="InterPro" id="IPR003100">
    <property type="entry name" value="PAZ_dom"/>
</dbReference>
<dbReference type="CDD" id="cd02845">
    <property type="entry name" value="PAZ_piwi_like"/>
    <property type="match status" value="1"/>
</dbReference>
<sequence length="845" mass="95998">MSSMMSGSIIGRTRARGRARGPATETTPSEPLTRTRTSGRGRTSAAMFDMTKLADTVPKVTVPKPQAAPKRNVQRQTRVVEDSIITRPEGLSSKKGKSGTTVRMSTNYFKLTSITDFMLYQYRVDFAPEEETTAAKIQLLKNHKEVLGGYIFDGSVMFTAMKLERDVMELYSTRETDGTKMRITVRLVGVLSTGDPQYLQVFNILVRRCLQGLNLQLVGRHYFDAQSSVPIRNYSLELWPGYITSIRQHEDEILMCTEVTHKVMRMETVHDILRRVAQNNPHTFQEEFKKKVIGTIVLTDYSNKTYRVDDVDFTVSPRNTFKRPSGETCYLEYYKNAYGIIIKDQQQPLLVSQPKQRDRRRGINNLIYLIPELCRTTGITDEMRSNFSLMRALAEHTRLGPATRQERLRKFQDRLRTTPQVQKDLKQWNMSLSDELVTVPARVLDPEKIFLQKAQCTVGQKNDWTQEVKSRGLLSAPVLKKWGILCPNSQLRACKEFELTLQKAAAAIDFKVEDGVVYSVQEEQGIAGYIQALDYLLSSFTPQIILIILQNKRADRYNALKRRCCVDRAVATQVVLLKNTEGKNIFSVASKIVIQMCCKIGGAPWSIEIPLSGLMVVGFDVYHDTASRGVSIGALVASMNKALSRYFSAVSYQHSGEELSNELSINMCKALQKFQSMNGSLPERIIIYRDGVGEGQIPFVMEHEVELLKGRLKEIYGGRHAKMTFIIVTKRINSRVFYNKQNPPPGTIVDDVITLAQRYDFFLVSQSVRQGTVSPTSYNIIYDNVGLEPDKIQRLTYKLTHMYFNWSGTVRVPAPVQYAHKLAFLVGQSLHTRPSNALEDFLYFL</sequence>
<feature type="compositionally biased region" description="Low complexity" evidence="8">
    <location>
        <begin position="1"/>
        <end position="12"/>
    </location>
</feature>
<comment type="similarity">
    <text evidence="7">Belongs to the argonaute family. Piwi subfamily.</text>
</comment>
<gene>
    <name evidence="11" type="primary">LmPIWI3</name>
</gene>
<reference evidence="11" key="1">
    <citation type="journal article" date="2017" name="Gene">
        <title>Geographic variation in RNAi sensitivity in the migratory locust.</title>
        <authorList>
            <person name="Sugahara R."/>
            <person name="Tanaka S."/>
            <person name="Jouraku A."/>
            <person name="Shiotsuki T."/>
        </authorList>
    </citation>
    <scope>NUCLEOTIDE SEQUENCE</scope>
    <source>
        <tissue evidence="11">Whole body</tissue>
    </source>
</reference>
<dbReference type="CDD" id="cd04658">
    <property type="entry name" value="Piwi_piwi-like_Euk"/>
    <property type="match status" value="1"/>
</dbReference>
<reference evidence="12" key="2">
    <citation type="submission" date="2019-10" db="EMBL/GenBank/DDBJ databases">
        <title>Molecular characterization of the PIWI subfamily genes in Locusta migratoria.</title>
        <authorList>
            <person name="Ma F."/>
            <person name="Xing S."/>
        </authorList>
    </citation>
    <scope>NUCLEOTIDE SEQUENCE</scope>
</reference>
<evidence type="ECO:0000256" key="1">
    <source>
        <dbReference type="ARBA" id="ARBA00004496"/>
    </source>
</evidence>
<dbReference type="GO" id="GO:0005737">
    <property type="term" value="C:cytoplasm"/>
    <property type="evidence" value="ECO:0007669"/>
    <property type="project" value="UniProtKB-SubCell"/>
</dbReference>
<evidence type="ECO:0000313" key="12">
    <source>
        <dbReference type="EMBL" id="QLQ34856.1"/>
    </source>
</evidence>
<dbReference type="FunFam" id="3.30.420.10:FF:000014">
    <property type="entry name" value="Piwi-like RNA-mediated gene silencing 1"/>
    <property type="match status" value="1"/>
</dbReference>
<dbReference type="EMBL" id="MN548048">
    <property type="protein sequence ID" value="QLQ34856.1"/>
    <property type="molecule type" value="mRNA"/>
</dbReference>
<dbReference type="SMART" id="SM00949">
    <property type="entry name" value="PAZ"/>
    <property type="match status" value="1"/>
</dbReference>
<evidence type="ECO:0000256" key="5">
    <source>
        <dbReference type="ARBA" id="ARBA00022884"/>
    </source>
</evidence>
<dbReference type="InterPro" id="IPR036397">
    <property type="entry name" value="RNaseH_sf"/>
</dbReference>
<dbReference type="Pfam" id="PF02171">
    <property type="entry name" value="Piwi"/>
    <property type="match status" value="1"/>
</dbReference>
<evidence type="ECO:0000256" key="3">
    <source>
        <dbReference type="ARBA" id="ARBA00022490"/>
    </source>
</evidence>
<evidence type="ECO:0000313" key="11">
    <source>
        <dbReference type="EMBL" id="BAW35371.1"/>
    </source>
</evidence>
<name>A0A1L7NZN1_LOCMI</name>
<dbReference type="GO" id="GO:0140965">
    <property type="term" value="P:secondary piRNA processing"/>
    <property type="evidence" value="ECO:0007669"/>
    <property type="project" value="UniProtKB-ARBA"/>
</dbReference>
<proteinExistence type="evidence at transcript level"/>
<dbReference type="InterPro" id="IPR036085">
    <property type="entry name" value="PAZ_dom_sf"/>
</dbReference>
<evidence type="ECO:0000256" key="8">
    <source>
        <dbReference type="SAM" id="MobiDB-lite"/>
    </source>
</evidence>
<dbReference type="EMBL" id="LC194149">
    <property type="protein sequence ID" value="BAW35371.1"/>
    <property type="molecule type" value="mRNA"/>
</dbReference>
<keyword evidence="3" id="KW-0963">Cytoplasm</keyword>
<dbReference type="Pfam" id="PF23278">
    <property type="entry name" value="Piwi_N"/>
    <property type="match status" value="1"/>
</dbReference>
<accession>A0A1L7NZN1</accession>